<dbReference type="Pfam" id="PF00126">
    <property type="entry name" value="HTH_1"/>
    <property type="match status" value="1"/>
</dbReference>
<evidence type="ECO:0000313" key="7">
    <source>
        <dbReference type="Proteomes" id="UP000824366"/>
    </source>
</evidence>
<dbReference type="SUPFAM" id="SSF53850">
    <property type="entry name" value="Periplasmic binding protein-like II"/>
    <property type="match status" value="1"/>
</dbReference>
<evidence type="ECO:0000256" key="2">
    <source>
        <dbReference type="ARBA" id="ARBA00023015"/>
    </source>
</evidence>
<dbReference type="Pfam" id="PF03466">
    <property type="entry name" value="LysR_substrate"/>
    <property type="match status" value="1"/>
</dbReference>
<keyword evidence="4" id="KW-0804">Transcription</keyword>
<dbReference type="EMBL" id="AP024238">
    <property type="protein sequence ID" value="BCO27948.1"/>
    <property type="molecule type" value="Genomic_DNA"/>
</dbReference>
<dbReference type="InterPro" id="IPR036390">
    <property type="entry name" value="WH_DNA-bd_sf"/>
</dbReference>
<evidence type="ECO:0000256" key="4">
    <source>
        <dbReference type="ARBA" id="ARBA00023163"/>
    </source>
</evidence>
<dbReference type="Gene3D" id="1.10.10.10">
    <property type="entry name" value="Winged helix-like DNA-binding domain superfamily/Winged helix DNA-binding domain"/>
    <property type="match status" value="1"/>
</dbReference>
<evidence type="ECO:0000256" key="3">
    <source>
        <dbReference type="ARBA" id="ARBA00023125"/>
    </source>
</evidence>
<dbReference type="Gene3D" id="3.40.190.290">
    <property type="match status" value="1"/>
</dbReference>
<dbReference type="SUPFAM" id="SSF46785">
    <property type="entry name" value="Winged helix' DNA-binding domain"/>
    <property type="match status" value="1"/>
</dbReference>
<feature type="domain" description="HTH lysR-type" evidence="5">
    <location>
        <begin position="6"/>
        <end position="63"/>
    </location>
</feature>
<organism evidence="6 7">
    <name type="scientific">Rhodoferax lithotrophicus</name>
    <dbReference type="NCBI Taxonomy" id="2798804"/>
    <lineage>
        <taxon>Bacteria</taxon>
        <taxon>Pseudomonadati</taxon>
        <taxon>Pseudomonadota</taxon>
        <taxon>Betaproteobacteria</taxon>
        <taxon>Burkholderiales</taxon>
        <taxon>Comamonadaceae</taxon>
        <taxon>Rhodoferax</taxon>
    </lineage>
</organism>
<comment type="similarity">
    <text evidence="1">Belongs to the LysR transcriptional regulatory family.</text>
</comment>
<reference evidence="6 7" key="1">
    <citation type="journal article" date="2021" name="Microbiol. Spectr.">
        <title>A Single Bacterium Capable of Oxidation and Reduction of Iron at Circumneutral pH.</title>
        <authorList>
            <person name="Kato S."/>
            <person name="Ohkuma M."/>
        </authorList>
    </citation>
    <scope>NUCLEOTIDE SEQUENCE [LARGE SCALE GENOMIC DNA]</scope>
    <source>
        <strain evidence="6 7">MIZ03</strain>
    </source>
</reference>
<evidence type="ECO:0000256" key="1">
    <source>
        <dbReference type="ARBA" id="ARBA00009437"/>
    </source>
</evidence>
<name>A0ABN6D8B1_9BURK</name>
<sequence length="310" mass="33436">MAVLHLTLRQLQIFVAVARCGSTMAASGEVALSQSATSAAINELERLLSQPLFDRVGKRLLLNDNGRALLPQALAMLDSANSMEKTARDGAAQAPTLRMGASTTIGNYVLPRLLSQFLGDTLQSTCQAWQSNIVIGNTEAICDAVATFDLDIGLIEGPSHQPTLTMTPWLQDELIVVCAPQNTFTPSGAELGGLSLNALREAVWLLRELGSGTRETTDHFLLPHLRSYRRSLVLGSSEAIKQTAAEGLGLACLSRWVVNDALAAGRLQQVSTPLPPMTRQCYFVVHQDKQITPALRRFMGQAMQLQAAST</sequence>
<dbReference type="InterPro" id="IPR005119">
    <property type="entry name" value="LysR_subst-bd"/>
</dbReference>
<dbReference type="Proteomes" id="UP000824366">
    <property type="component" value="Chromosome"/>
</dbReference>
<proteinExistence type="inferred from homology"/>
<evidence type="ECO:0000259" key="5">
    <source>
        <dbReference type="PROSITE" id="PS50931"/>
    </source>
</evidence>
<keyword evidence="3" id="KW-0238">DNA-binding</keyword>
<gene>
    <name evidence="6" type="ORF">MIZ03_2841</name>
</gene>
<dbReference type="InterPro" id="IPR036388">
    <property type="entry name" value="WH-like_DNA-bd_sf"/>
</dbReference>
<protein>
    <submittedName>
        <fullName evidence="6">HTH-type transcriptional activator CmpR</fullName>
    </submittedName>
</protein>
<dbReference type="PANTHER" id="PTHR30126:SF94">
    <property type="entry name" value="LYSR FAMILY TRANSCRIPTIONAL REGULATOR"/>
    <property type="match status" value="1"/>
</dbReference>
<dbReference type="RefSeq" id="WP_223903951.1">
    <property type="nucleotide sequence ID" value="NZ_AP024238.1"/>
</dbReference>
<dbReference type="PROSITE" id="PS50931">
    <property type="entry name" value="HTH_LYSR"/>
    <property type="match status" value="1"/>
</dbReference>
<accession>A0ABN6D8B1</accession>
<dbReference type="PANTHER" id="PTHR30126">
    <property type="entry name" value="HTH-TYPE TRANSCRIPTIONAL REGULATOR"/>
    <property type="match status" value="1"/>
</dbReference>
<keyword evidence="7" id="KW-1185">Reference proteome</keyword>
<dbReference type="CDD" id="cd08420">
    <property type="entry name" value="PBP2_CysL_like"/>
    <property type="match status" value="1"/>
</dbReference>
<keyword evidence="2" id="KW-0805">Transcription regulation</keyword>
<dbReference type="InterPro" id="IPR000847">
    <property type="entry name" value="LysR_HTH_N"/>
</dbReference>
<dbReference type="NCBIfam" id="NF008095">
    <property type="entry name" value="PRK10837.1"/>
    <property type="match status" value="1"/>
</dbReference>
<evidence type="ECO:0000313" key="6">
    <source>
        <dbReference type="EMBL" id="BCO27948.1"/>
    </source>
</evidence>